<evidence type="ECO:0000313" key="2">
    <source>
        <dbReference type="Proteomes" id="UP000183461"/>
    </source>
</evidence>
<evidence type="ECO:0000313" key="1">
    <source>
        <dbReference type="EMBL" id="SFW34730.1"/>
    </source>
</evidence>
<dbReference type="RefSeq" id="WP_028515537.1">
    <property type="nucleotide sequence ID" value="NZ_CACVNT010000044.1"/>
</dbReference>
<proteinExistence type="predicted"/>
<accession>A0A1K1NH11</accession>
<reference evidence="1 2" key="1">
    <citation type="submission" date="2016-11" db="EMBL/GenBank/DDBJ databases">
        <authorList>
            <person name="Jaros S."/>
            <person name="Januszkiewicz K."/>
            <person name="Wedrychowicz H."/>
        </authorList>
    </citation>
    <scope>NUCLEOTIDE SEQUENCE [LARGE SCALE GENOMIC DNA]</scope>
    <source>
        <strain evidence="1 2">YL228</strain>
    </source>
</reference>
<gene>
    <name evidence="1" type="ORF">SAMN02910280_2009</name>
</gene>
<name>A0A1K1NH11_RUMFL</name>
<organism evidence="1 2">
    <name type="scientific">Ruminococcus flavefaciens</name>
    <dbReference type="NCBI Taxonomy" id="1265"/>
    <lineage>
        <taxon>Bacteria</taxon>
        <taxon>Bacillati</taxon>
        <taxon>Bacillota</taxon>
        <taxon>Clostridia</taxon>
        <taxon>Eubacteriales</taxon>
        <taxon>Oscillospiraceae</taxon>
        <taxon>Ruminococcus</taxon>
    </lineage>
</organism>
<protein>
    <submittedName>
        <fullName evidence="1">Uncharacterized protein</fullName>
    </submittedName>
</protein>
<dbReference type="AlphaFoldDB" id="A0A1K1NH11"/>
<sequence length="74" mass="8843">MADKMDLFRIRRNLTDAGMSEAEISECIKLIEQKQYTALDKLITKHRLSLLDRVHKYNYCIDCLDYFTHTMKRS</sequence>
<dbReference type="Proteomes" id="UP000183461">
    <property type="component" value="Unassembled WGS sequence"/>
</dbReference>
<dbReference type="EMBL" id="FPIP01000004">
    <property type="protein sequence ID" value="SFW34730.1"/>
    <property type="molecule type" value="Genomic_DNA"/>
</dbReference>